<dbReference type="RefSeq" id="WP_166247438.1">
    <property type="nucleotide sequence ID" value="NZ_CP049616.1"/>
</dbReference>
<dbReference type="Proteomes" id="UP000502928">
    <property type="component" value="Chromosome"/>
</dbReference>
<keyword evidence="2" id="KW-1185">Reference proteome</keyword>
<organism evidence="1 2">
    <name type="scientific">Flagellimonas oceani</name>
    <dbReference type="NCBI Taxonomy" id="2698672"/>
    <lineage>
        <taxon>Bacteria</taxon>
        <taxon>Pseudomonadati</taxon>
        <taxon>Bacteroidota</taxon>
        <taxon>Flavobacteriia</taxon>
        <taxon>Flavobacteriales</taxon>
        <taxon>Flavobacteriaceae</taxon>
        <taxon>Flagellimonas</taxon>
    </lineage>
</organism>
<reference evidence="1 2" key="1">
    <citation type="submission" date="2020-02" db="EMBL/GenBank/DDBJ databases">
        <title>Complete genome of Muricauda sp. 501str8.</title>
        <authorList>
            <person name="Dong B."/>
            <person name="Zhu S."/>
            <person name="Yang J."/>
            <person name="Chen J."/>
        </authorList>
    </citation>
    <scope>NUCLEOTIDE SEQUENCE [LARGE SCALE GENOMIC DNA]</scope>
    <source>
        <strain evidence="1 2">501str8</strain>
    </source>
</reference>
<sequence>MKKTILLAIFSLLFLGCAKDKEVDGKKIFRESMDYHDPSNSWENTTLNIHIQEPRTLNPHRYSVVELDNSDNTFRLKRNRDDNISEHIIDKNGSSSVLLNGEIATDTALINKYRLDPSRNIGYRQFYQIFYGLPMSLENRISEIKNTMETTFANQECYKVEIELKEPMFSKDWNLFISKSTKEIIGIEIVTKDKPAEGERLYFEKTITINEIRIPRIRHWHELSDDSYSGTDIIIDILTD</sequence>
<dbReference type="PROSITE" id="PS51257">
    <property type="entry name" value="PROKAR_LIPOPROTEIN"/>
    <property type="match status" value="1"/>
</dbReference>
<dbReference type="EMBL" id="CP049616">
    <property type="protein sequence ID" value="QII43772.1"/>
    <property type="molecule type" value="Genomic_DNA"/>
</dbReference>
<dbReference type="InterPro" id="IPR045444">
    <property type="entry name" value="DUF6503"/>
</dbReference>
<accession>A0A6G7J000</accession>
<proteinExistence type="predicted"/>
<protein>
    <recommendedName>
        <fullName evidence="3">Lipoprotein</fullName>
    </recommendedName>
</protein>
<gene>
    <name evidence="1" type="ORF">GVT53_03465</name>
</gene>
<name>A0A6G7J000_9FLAO</name>
<dbReference type="AlphaFoldDB" id="A0A6G7J000"/>
<dbReference type="Pfam" id="PF20113">
    <property type="entry name" value="DUF6503"/>
    <property type="match status" value="1"/>
</dbReference>
<evidence type="ECO:0008006" key="3">
    <source>
        <dbReference type="Google" id="ProtNLM"/>
    </source>
</evidence>
<dbReference type="KEGG" id="mut:GVT53_03465"/>
<evidence type="ECO:0000313" key="1">
    <source>
        <dbReference type="EMBL" id="QII43772.1"/>
    </source>
</evidence>
<evidence type="ECO:0000313" key="2">
    <source>
        <dbReference type="Proteomes" id="UP000502928"/>
    </source>
</evidence>